<proteinExistence type="predicted"/>
<keyword evidence="2" id="KW-1185">Reference proteome</keyword>
<sequence length="100" mass="11450">MGDNNTSPDMRTLIESTDSDLERNVLCACQNYEKDGKGAQQRGRPLKEEKIMDNRRKKQNLPGCYVIRKKFHFESVTFKNELVFVADIGSAITECLFFLG</sequence>
<reference evidence="1 2" key="1">
    <citation type="submission" date="2021-06" db="EMBL/GenBank/DDBJ databases">
        <title>Caerostris extrusa draft genome.</title>
        <authorList>
            <person name="Kono N."/>
            <person name="Arakawa K."/>
        </authorList>
    </citation>
    <scope>NUCLEOTIDE SEQUENCE [LARGE SCALE GENOMIC DNA]</scope>
</reference>
<gene>
    <name evidence="1" type="ORF">CEXT_643241</name>
</gene>
<accession>A0AAV4SZH9</accession>
<comment type="caution">
    <text evidence="1">The sequence shown here is derived from an EMBL/GenBank/DDBJ whole genome shotgun (WGS) entry which is preliminary data.</text>
</comment>
<organism evidence="1 2">
    <name type="scientific">Caerostris extrusa</name>
    <name type="common">Bark spider</name>
    <name type="synonym">Caerostris bankana</name>
    <dbReference type="NCBI Taxonomy" id="172846"/>
    <lineage>
        <taxon>Eukaryota</taxon>
        <taxon>Metazoa</taxon>
        <taxon>Ecdysozoa</taxon>
        <taxon>Arthropoda</taxon>
        <taxon>Chelicerata</taxon>
        <taxon>Arachnida</taxon>
        <taxon>Araneae</taxon>
        <taxon>Araneomorphae</taxon>
        <taxon>Entelegynae</taxon>
        <taxon>Araneoidea</taxon>
        <taxon>Araneidae</taxon>
        <taxon>Caerostris</taxon>
    </lineage>
</organism>
<evidence type="ECO:0000313" key="1">
    <source>
        <dbReference type="EMBL" id="GIY37967.1"/>
    </source>
</evidence>
<dbReference type="Proteomes" id="UP001054945">
    <property type="component" value="Unassembled WGS sequence"/>
</dbReference>
<dbReference type="EMBL" id="BPLR01010244">
    <property type="protein sequence ID" value="GIY37967.1"/>
    <property type="molecule type" value="Genomic_DNA"/>
</dbReference>
<name>A0AAV4SZH9_CAEEX</name>
<evidence type="ECO:0000313" key="2">
    <source>
        <dbReference type="Proteomes" id="UP001054945"/>
    </source>
</evidence>
<dbReference type="AlphaFoldDB" id="A0AAV4SZH9"/>
<protein>
    <submittedName>
        <fullName evidence="1">Uncharacterized protein</fullName>
    </submittedName>
</protein>